<evidence type="ECO:0000313" key="2">
    <source>
        <dbReference type="Proteomes" id="UP001618531"/>
    </source>
</evidence>
<comment type="caution">
    <text evidence="1">The sequence shown here is derived from an EMBL/GenBank/DDBJ whole genome shotgun (WGS) entry which is preliminary data.</text>
</comment>
<dbReference type="Pfam" id="PF13238">
    <property type="entry name" value="AAA_18"/>
    <property type="match status" value="1"/>
</dbReference>
<evidence type="ECO:0000313" key="1">
    <source>
        <dbReference type="EMBL" id="MFK0525527.1"/>
    </source>
</evidence>
<dbReference type="Gene3D" id="3.40.50.300">
    <property type="entry name" value="P-loop containing nucleotide triphosphate hydrolases"/>
    <property type="match status" value="1"/>
</dbReference>
<proteinExistence type="predicted"/>
<protein>
    <submittedName>
        <fullName evidence="1">AAA family ATPase</fullName>
    </submittedName>
</protein>
<dbReference type="RefSeq" id="WP_402878333.1">
    <property type="nucleotide sequence ID" value="NZ_JBIYSL010000006.1"/>
</dbReference>
<name>A0ABW8I2T4_9BACL</name>
<dbReference type="SUPFAM" id="SSF52540">
    <property type="entry name" value="P-loop containing nucleoside triphosphate hydrolases"/>
    <property type="match status" value="1"/>
</dbReference>
<keyword evidence="2" id="KW-1185">Reference proteome</keyword>
<reference evidence="1 2" key="1">
    <citation type="submission" date="2024-11" db="EMBL/GenBank/DDBJ databases">
        <title>Identification and Characterization of a Novel Fosfomycin Bacillithiol Transferase FosB8 in Paenibacillus illinoisensis.</title>
        <authorList>
            <person name="Lu W."/>
        </authorList>
    </citation>
    <scope>NUCLEOTIDE SEQUENCE [LARGE SCALE GENOMIC DNA]</scope>
    <source>
        <strain evidence="1 2">WP77</strain>
    </source>
</reference>
<accession>A0ABW8I2T4</accession>
<organism evidence="1 2">
    <name type="scientific">Paenibacillus illinoisensis</name>
    <dbReference type="NCBI Taxonomy" id="59845"/>
    <lineage>
        <taxon>Bacteria</taxon>
        <taxon>Bacillati</taxon>
        <taxon>Bacillota</taxon>
        <taxon>Bacilli</taxon>
        <taxon>Bacillales</taxon>
        <taxon>Paenibacillaceae</taxon>
        <taxon>Paenibacillus</taxon>
    </lineage>
</organism>
<gene>
    <name evidence="1" type="ORF">ACINKY_25260</name>
</gene>
<dbReference type="EMBL" id="JBIYSL010000006">
    <property type="protein sequence ID" value="MFK0525527.1"/>
    <property type="molecule type" value="Genomic_DNA"/>
</dbReference>
<dbReference type="Proteomes" id="UP001618531">
    <property type="component" value="Unassembled WGS sequence"/>
</dbReference>
<dbReference type="InterPro" id="IPR027417">
    <property type="entry name" value="P-loop_NTPase"/>
</dbReference>
<sequence>MRRVILITGMSGTGKSTALAELARKGHRVVDTDYGEWSENADGTGWLWNEERITALLAGHNEGALFISGTVSNQGKFYPLFDAIVLLSAPLDVILERVSSRHNNPYGKTQAEREEIIHYVHTVEPLLRAGAMFEIDTRKSIEEVTDELERIAASPFKRSTT</sequence>